<dbReference type="PATRIC" id="fig|172049.5.peg.1136"/>
<dbReference type="InterPro" id="IPR036390">
    <property type="entry name" value="WH_DNA-bd_sf"/>
</dbReference>
<gene>
    <name evidence="1" type="ORF">XD54_0475</name>
</gene>
<dbReference type="GeneID" id="8095778"/>
<dbReference type="Gene3D" id="1.10.10.10">
    <property type="entry name" value="Winged helix-like DNA-binding domain superfamily/Winged helix DNA-binding domain"/>
    <property type="match status" value="1"/>
</dbReference>
<reference evidence="2" key="1">
    <citation type="journal article" date="2015" name="MBio">
        <title>Genome-Resolved Metagenomic Analysis Reveals Roles for Candidate Phyla and Other Microbial Community Members in Biogeochemical Transformations in Oil Reservoirs.</title>
        <authorList>
            <person name="Hu P."/>
            <person name="Tom L."/>
            <person name="Singh A."/>
            <person name="Thomas B.C."/>
            <person name="Baker B.J."/>
            <person name="Piceno Y.M."/>
            <person name="Andersen G.L."/>
            <person name="Banfield J.F."/>
        </authorList>
    </citation>
    <scope>NUCLEOTIDE SEQUENCE [LARGE SCALE GENOMIC DNA]</scope>
</reference>
<name>A0A101EN46_9EURY</name>
<dbReference type="InterPro" id="IPR011991">
    <property type="entry name" value="ArsR-like_HTH"/>
</dbReference>
<dbReference type="OMA" id="YYRLTEY"/>
<sequence>MVIDPHILRSLHRSELRKKILFYLHEIYPSPTYLSEIARIVRSDPSNVKGALVGMGNRYNGDSSLVHLGLVEEITQNGFKYYKLTEHGEKVVGFLKTYQSYYSRFM</sequence>
<evidence type="ECO:0000313" key="2">
    <source>
        <dbReference type="Proteomes" id="UP000053911"/>
    </source>
</evidence>
<dbReference type="InterPro" id="IPR036388">
    <property type="entry name" value="WH-like_DNA-bd_sf"/>
</dbReference>
<dbReference type="AlphaFoldDB" id="A0A101EN46"/>
<dbReference type="SUPFAM" id="SSF46785">
    <property type="entry name" value="Winged helix' DNA-binding domain"/>
    <property type="match status" value="1"/>
</dbReference>
<comment type="caution">
    <text evidence="1">The sequence shown here is derived from an EMBL/GenBank/DDBJ whole genome shotgun (WGS) entry which is preliminary data.</text>
</comment>
<dbReference type="EMBL" id="LGFD01000006">
    <property type="protein sequence ID" value="KUK18227.1"/>
    <property type="molecule type" value="Genomic_DNA"/>
</dbReference>
<dbReference type="InterPro" id="IPR010863">
    <property type="entry name" value="EarA-like"/>
</dbReference>
<dbReference type="Pfam" id="PF07381">
    <property type="entry name" value="EarA"/>
    <property type="match status" value="1"/>
</dbReference>
<evidence type="ECO:0000313" key="1">
    <source>
        <dbReference type="EMBL" id="KUK18227.1"/>
    </source>
</evidence>
<proteinExistence type="predicted"/>
<accession>A0A101EN46</accession>
<organism evidence="1 2">
    <name type="scientific">Thermococcus sibiricus</name>
    <dbReference type="NCBI Taxonomy" id="172049"/>
    <lineage>
        <taxon>Archaea</taxon>
        <taxon>Methanobacteriati</taxon>
        <taxon>Methanobacteriota</taxon>
        <taxon>Thermococci</taxon>
        <taxon>Thermococcales</taxon>
        <taxon>Thermococcaceae</taxon>
        <taxon>Thermococcus</taxon>
    </lineage>
</organism>
<dbReference type="RefSeq" id="WP_015849069.1">
    <property type="nucleotide sequence ID" value="NZ_LGFD01000006.1"/>
</dbReference>
<protein>
    <submittedName>
        <fullName evidence="1">Putative HTH transcription regulator</fullName>
    </submittedName>
</protein>
<dbReference type="Proteomes" id="UP000053911">
    <property type="component" value="Unassembled WGS sequence"/>
</dbReference>
<dbReference type="CDD" id="cd00090">
    <property type="entry name" value="HTH_ARSR"/>
    <property type="match status" value="1"/>
</dbReference>